<proteinExistence type="predicted"/>
<dbReference type="Proteomes" id="UP000031518">
    <property type="component" value="Unassembled WGS sequence"/>
</dbReference>
<keyword evidence="3" id="KW-1185">Reference proteome</keyword>
<feature type="domain" description="PilZ" evidence="1">
    <location>
        <begin position="14"/>
        <end position="108"/>
    </location>
</feature>
<dbReference type="Pfam" id="PF07238">
    <property type="entry name" value="PilZ"/>
    <property type="match status" value="1"/>
</dbReference>
<dbReference type="EMBL" id="CBXV010000006">
    <property type="protein sequence ID" value="CDM65750.1"/>
    <property type="molecule type" value="Genomic_DNA"/>
</dbReference>
<reference evidence="2 3" key="2">
    <citation type="submission" date="2015-01" db="EMBL/GenBank/DDBJ databases">
        <title>Complete genome sequence of Pyrinomonas methylaliphatogenes type strain K22T.</title>
        <authorList>
            <person name="Lee K.C.Y."/>
            <person name="Power J.F."/>
            <person name="Dunfield P.F."/>
            <person name="Morgan X.C."/>
            <person name="Huttenhower C."/>
            <person name="Stott M.B."/>
        </authorList>
    </citation>
    <scope>NUCLEOTIDE SEQUENCE [LARGE SCALE GENOMIC DNA]</scope>
    <source>
        <strain evidence="2 3">K22</strain>
    </source>
</reference>
<sequence length="114" mass="12781">MGDQENRARASRAERRRHERARLIIDLYFEGQEGTGIASTKDISAGGLYMNTKALIPEGTSLTLRIPLGDEQIVVRGRVVYSNPGRGVGVKFQDLSERDREIIERAVARETDRP</sequence>
<dbReference type="STRING" id="454194.PYK22_01757"/>
<dbReference type="Gene3D" id="2.40.10.220">
    <property type="entry name" value="predicted glycosyltransferase like domains"/>
    <property type="match status" value="1"/>
</dbReference>
<reference evidence="2 3" key="1">
    <citation type="submission" date="2013-12" db="EMBL/GenBank/DDBJ databases">
        <authorList>
            <person name="Stott M."/>
        </authorList>
    </citation>
    <scope>NUCLEOTIDE SEQUENCE [LARGE SCALE GENOMIC DNA]</scope>
    <source>
        <strain evidence="2 3">K22</strain>
    </source>
</reference>
<accession>A0A0B6X011</accession>
<dbReference type="GO" id="GO:0035438">
    <property type="term" value="F:cyclic-di-GMP binding"/>
    <property type="evidence" value="ECO:0007669"/>
    <property type="project" value="InterPro"/>
</dbReference>
<protein>
    <submittedName>
        <fullName evidence="2">PilZ domain-containing protein</fullName>
    </submittedName>
</protein>
<evidence type="ECO:0000313" key="3">
    <source>
        <dbReference type="Proteomes" id="UP000031518"/>
    </source>
</evidence>
<evidence type="ECO:0000259" key="1">
    <source>
        <dbReference type="Pfam" id="PF07238"/>
    </source>
</evidence>
<dbReference type="SUPFAM" id="SSF141371">
    <property type="entry name" value="PilZ domain-like"/>
    <property type="match status" value="1"/>
</dbReference>
<name>A0A0B6X011_9BACT</name>
<gene>
    <name evidence="2" type="ORF">PYK22_01757</name>
</gene>
<dbReference type="RefSeq" id="WP_041976270.1">
    <property type="nucleotide sequence ID" value="NZ_CBXV010000006.1"/>
</dbReference>
<organism evidence="2 3">
    <name type="scientific">Pyrinomonas methylaliphatogenes</name>
    <dbReference type="NCBI Taxonomy" id="454194"/>
    <lineage>
        <taxon>Bacteria</taxon>
        <taxon>Pseudomonadati</taxon>
        <taxon>Acidobacteriota</taxon>
        <taxon>Blastocatellia</taxon>
        <taxon>Blastocatellales</taxon>
        <taxon>Pyrinomonadaceae</taxon>
        <taxon>Pyrinomonas</taxon>
    </lineage>
</organism>
<dbReference type="OrthoDB" id="5432596at2"/>
<dbReference type="AlphaFoldDB" id="A0A0B6X011"/>
<dbReference type="InterPro" id="IPR009875">
    <property type="entry name" value="PilZ_domain"/>
</dbReference>
<evidence type="ECO:0000313" key="2">
    <source>
        <dbReference type="EMBL" id="CDM65750.1"/>
    </source>
</evidence>